<proteinExistence type="predicted"/>
<dbReference type="EMBL" id="GECU01007268">
    <property type="protein sequence ID" value="JAT00439.1"/>
    <property type="molecule type" value="Transcribed_RNA"/>
</dbReference>
<organism evidence="1">
    <name type="scientific">Homalodisca liturata</name>
    <dbReference type="NCBI Taxonomy" id="320908"/>
    <lineage>
        <taxon>Eukaryota</taxon>
        <taxon>Metazoa</taxon>
        <taxon>Ecdysozoa</taxon>
        <taxon>Arthropoda</taxon>
        <taxon>Hexapoda</taxon>
        <taxon>Insecta</taxon>
        <taxon>Pterygota</taxon>
        <taxon>Neoptera</taxon>
        <taxon>Paraneoptera</taxon>
        <taxon>Hemiptera</taxon>
        <taxon>Auchenorrhyncha</taxon>
        <taxon>Membracoidea</taxon>
        <taxon>Cicadellidae</taxon>
        <taxon>Cicadellinae</taxon>
        <taxon>Proconiini</taxon>
        <taxon>Homalodisca</taxon>
    </lineage>
</organism>
<name>A0A1B6JMI1_9HEMI</name>
<dbReference type="PANTHER" id="PTHR36693:SF1">
    <property type="entry name" value="GH02722P"/>
    <property type="match status" value="1"/>
</dbReference>
<dbReference type="Pfam" id="PF16065">
    <property type="entry name" value="DUF4807"/>
    <property type="match status" value="1"/>
</dbReference>
<dbReference type="InterPro" id="IPR032072">
    <property type="entry name" value="DUF4807"/>
</dbReference>
<dbReference type="AlphaFoldDB" id="A0A1B6JMI1"/>
<accession>A0A1B6JMI1</accession>
<gene>
    <name evidence="1" type="ORF">g.9300</name>
</gene>
<evidence type="ECO:0000313" key="1">
    <source>
        <dbReference type="EMBL" id="JAT00439.1"/>
    </source>
</evidence>
<dbReference type="PANTHER" id="PTHR36693">
    <property type="entry name" value="GH02722P"/>
    <property type="match status" value="1"/>
</dbReference>
<reference evidence="1" key="1">
    <citation type="submission" date="2015-11" db="EMBL/GenBank/DDBJ databases">
        <title>De novo transcriptome assembly of four potential Pierce s Disease insect vectors from Arizona vineyards.</title>
        <authorList>
            <person name="Tassone E.E."/>
        </authorList>
    </citation>
    <scope>NUCLEOTIDE SEQUENCE</scope>
</reference>
<protein>
    <submittedName>
        <fullName evidence="1">Uncharacterized protein</fullName>
    </submittedName>
</protein>
<sequence>MLFISVYSLNFEIVQFSGAYMARINVVRIKVSHLKGHLAEYYLLACNNANDFYCEISETSPIEYFPSSHEAMSSNKLWALTPAKRALCLEDHSVNFEFGNNHVVGKEVVEEISQKTYFISFNNSEKFCLTCLFNLKPETACNNVLSLNGYAVSLFLHYLYISQKYLELVANHLAKNCSTLFRLQGKGFKVHQSELQINLIDPENHIMDIQWAKMACTTVHELRQLQYAMSWLSTLGGAFSALGEDQERCAKAAGMISIEQLRLALRLGDDVIIAQCKLYFSLSLIQRGMCQLAKRIIQEQYNSMKKRSVVDKKTINMCKGIWARLKYQLKKQRRSKKNFGLDV</sequence>